<evidence type="ECO:0000313" key="1">
    <source>
        <dbReference type="EMBL" id="CAB5221345.1"/>
    </source>
</evidence>
<dbReference type="EMBL" id="LR798292">
    <property type="protein sequence ID" value="CAB5221345.1"/>
    <property type="molecule type" value="Genomic_DNA"/>
</dbReference>
<organism evidence="1">
    <name type="scientific">uncultured Caudovirales phage</name>
    <dbReference type="NCBI Taxonomy" id="2100421"/>
    <lineage>
        <taxon>Viruses</taxon>
        <taxon>Duplodnaviria</taxon>
        <taxon>Heunggongvirae</taxon>
        <taxon>Uroviricota</taxon>
        <taxon>Caudoviricetes</taxon>
        <taxon>Peduoviridae</taxon>
        <taxon>Maltschvirus</taxon>
        <taxon>Maltschvirus maltsch</taxon>
    </lineage>
</organism>
<name>A0A6J7WWS4_9CAUD</name>
<protein>
    <submittedName>
        <fullName evidence="1">Uncharacterized protein</fullName>
    </submittedName>
</protein>
<gene>
    <name evidence="1" type="ORF">UFOVP244_141</name>
</gene>
<sequence length="122" mass="13883">MQCIVTTIYASESPSEDRLHSLKSDLGEITKLSSSDLEVEDVTVTYLNIEALRLRRDIDSHKEADDGCFSVFRVSFYADEGLDDRIEAAVKGLLSGRSCFAEYKVIRDKQDFFKKSHLKLVR</sequence>
<proteinExistence type="predicted"/>
<reference evidence="1" key="1">
    <citation type="submission" date="2020-05" db="EMBL/GenBank/DDBJ databases">
        <authorList>
            <person name="Chiriac C."/>
            <person name="Salcher M."/>
            <person name="Ghai R."/>
            <person name="Kavagutti S V."/>
        </authorList>
    </citation>
    <scope>NUCLEOTIDE SEQUENCE</scope>
</reference>
<accession>A0A6J7WWS4</accession>